<dbReference type="Gene3D" id="3.30.479.20">
    <property type="entry name" value="Elongation factor Ts, dimerisation domain"/>
    <property type="match status" value="1"/>
</dbReference>
<dbReference type="Pfam" id="PF00889">
    <property type="entry name" value="EF_TS"/>
    <property type="match status" value="1"/>
</dbReference>
<name>A0A1F4T9E0_UNCSA</name>
<keyword evidence="6" id="KW-0963">Cytoplasm</keyword>
<evidence type="ECO:0000313" key="10">
    <source>
        <dbReference type="EMBL" id="OGC28643.1"/>
    </source>
</evidence>
<dbReference type="PROSITE" id="PS01127">
    <property type="entry name" value="EF_TS_2"/>
    <property type="match status" value="1"/>
</dbReference>
<protein>
    <recommendedName>
        <fullName evidence="2 6">Elongation factor Ts</fullName>
        <shortName evidence="6">EF-Ts</shortName>
    </recommendedName>
</protein>
<evidence type="ECO:0000256" key="5">
    <source>
        <dbReference type="ARBA" id="ARBA00025453"/>
    </source>
</evidence>
<dbReference type="SUPFAM" id="SSF54713">
    <property type="entry name" value="Elongation factor Ts (EF-Ts), dimerisation domain"/>
    <property type="match status" value="1"/>
</dbReference>
<dbReference type="HAMAP" id="MF_00050">
    <property type="entry name" value="EF_Ts"/>
    <property type="match status" value="1"/>
</dbReference>
<dbReference type="InterPro" id="IPR036402">
    <property type="entry name" value="EF-Ts_dimer_sf"/>
</dbReference>
<dbReference type="InterPro" id="IPR001816">
    <property type="entry name" value="Transl_elong_EFTs/EF1B"/>
</dbReference>
<comment type="similarity">
    <text evidence="1 6 7">Belongs to the EF-Ts family.</text>
</comment>
<dbReference type="InterPro" id="IPR009060">
    <property type="entry name" value="UBA-like_sf"/>
</dbReference>
<dbReference type="PANTHER" id="PTHR11741:SF0">
    <property type="entry name" value="ELONGATION FACTOR TS, MITOCHONDRIAL"/>
    <property type="match status" value="1"/>
</dbReference>
<gene>
    <name evidence="6" type="primary">tsf</name>
    <name evidence="10" type="ORF">A3K49_06780</name>
</gene>
<evidence type="ECO:0000313" key="11">
    <source>
        <dbReference type="Proteomes" id="UP000178602"/>
    </source>
</evidence>
<evidence type="ECO:0000256" key="7">
    <source>
        <dbReference type="RuleBase" id="RU000642"/>
    </source>
</evidence>
<reference evidence="10 11" key="1">
    <citation type="journal article" date="2016" name="Nat. Commun.">
        <title>Thousands of microbial genomes shed light on interconnected biogeochemical processes in an aquifer system.</title>
        <authorList>
            <person name="Anantharaman K."/>
            <person name="Brown C.T."/>
            <person name="Hug L.A."/>
            <person name="Sharon I."/>
            <person name="Castelle C.J."/>
            <person name="Probst A.J."/>
            <person name="Thomas B.C."/>
            <person name="Singh A."/>
            <person name="Wilkins M.J."/>
            <person name="Karaoz U."/>
            <person name="Brodie E.L."/>
            <person name="Williams K.H."/>
            <person name="Hubbard S.S."/>
            <person name="Banfield J.F."/>
        </authorList>
    </citation>
    <scope>NUCLEOTIDE SEQUENCE [LARGE SCALE GENOMIC DNA]</scope>
</reference>
<comment type="subcellular location">
    <subcellularLocation>
        <location evidence="6 8">Cytoplasm</location>
    </subcellularLocation>
</comment>
<dbReference type="AlphaFoldDB" id="A0A1F4T9E0"/>
<dbReference type="InterPro" id="IPR014039">
    <property type="entry name" value="Transl_elong_EFTs/EF1B_dimer"/>
</dbReference>
<evidence type="ECO:0000256" key="8">
    <source>
        <dbReference type="RuleBase" id="RU000643"/>
    </source>
</evidence>
<evidence type="ECO:0000256" key="2">
    <source>
        <dbReference type="ARBA" id="ARBA00016956"/>
    </source>
</evidence>
<evidence type="ECO:0000256" key="6">
    <source>
        <dbReference type="HAMAP-Rule" id="MF_00050"/>
    </source>
</evidence>
<dbReference type="NCBIfam" id="TIGR00116">
    <property type="entry name" value="tsf"/>
    <property type="match status" value="1"/>
</dbReference>
<keyword evidence="4 6" id="KW-0648">Protein biosynthesis</keyword>
<dbReference type="GO" id="GO:0005737">
    <property type="term" value="C:cytoplasm"/>
    <property type="evidence" value="ECO:0007669"/>
    <property type="project" value="UniProtKB-SubCell"/>
</dbReference>
<evidence type="ECO:0000256" key="1">
    <source>
        <dbReference type="ARBA" id="ARBA00005532"/>
    </source>
</evidence>
<dbReference type="FunFam" id="1.10.8.10:FF:000001">
    <property type="entry name" value="Elongation factor Ts"/>
    <property type="match status" value="1"/>
</dbReference>
<dbReference type="InterPro" id="IPR018101">
    <property type="entry name" value="Transl_elong_Ts_CS"/>
</dbReference>
<feature type="region of interest" description="Involved in Mg(2+) ion dislocation from EF-Tu" evidence="6">
    <location>
        <begin position="81"/>
        <end position="84"/>
    </location>
</feature>
<dbReference type="Proteomes" id="UP000178602">
    <property type="component" value="Unassembled WGS sequence"/>
</dbReference>
<proteinExistence type="inferred from homology"/>
<accession>A0A1F4T9E0</accession>
<dbReference type="Gene3D" id="1.10.286.20">
    <property type="match status" value="1"/>
</dbReference>
<evidence type="ECO:0000256" key="3">
    <source>
        <dbReference type="ARBA" id="ARBA00022768"/>
    </source>
</evidence>
<feature type="domain" description="Translation elongation factor EFTs/EF1B dimerisation" evidence="9">
    <location>
        <begin position="57"/>
        <end position="197"/>
    </location>
</feature>
<dbReference type="EMBL" id="MEUG01000001">
    <property type="protein sequence ID" value="OGC28643.1"/>
    <property type="molecule type" value="Genomic_DNA"/>
</dbReference>
<comment type="caution">
    <text evidence="10">The sequence shown here is derived from an EMBL/GenBank/DDBJ whole genome shotgun (WGS) entry which is preliminary data.</text>
</comment>
<dbReference type="CDD" id="cd14275">
    <property type="entry name" value="UBA_EF-Ts"/>
    <property type="match status" value="1"/>
</dbReference>
<dbReference type="Gene3D" id="1.10.8.10">
    <property type="entry name" value="DNA helicase RuvA subunit, C-terminal domain"/>
    <property type="match status" value="1"/>
</dbReference>
<keyword evidence="3 6" id="KW-0251">Elongation factor</keyword>
<dbReference type="PANTHER" id="PTHR11741">
    <property type="entry name" value="ELONGATION FACTOR TS"/>
    <property type="match status" value="1"/>
</dbReference>
<sequence>MAITVEMITQLREKTGCGMMDCKAALNETAGDFDKAIELLRKKGMAAATKRAGRSACQGLVDSYIHIGGKIGVLVEVNCETDFVAKGIDFQAFVKDICMQIAASNPQYINREDVPADIIEREKEVLSAQTKEEGKPAAAIPKIVEGRLQKFYSEVCLMEQPFVKDPKVMVKDLLAGLLAKIGEKIVVRRFVRYQLGENS</sequence>
<organism evidence="10 11">
    <name type="scientific">candidate division WOR-1 bacterium RIFOXYC12_FULL_54_18</name>
    <dbReference type="NCBI Taxonomy" id="1802584"/>
    <lineage>
        <taxon>Bacteria</taxon>
        <taxon>Bacillati</taxon>
        <taxon>Saganbacteria</taxon>
    </lineage>
</organism>
<dbReference type="FunFam" id="1.10.286.20:FF:000001">
    <property type="entry name" value="Elongation factor Ts"/>
    <property type="match status" value="1"/>
</dbReference>
<dbReference type="SUPFAM" id="SSF46934">
    <property type="entry name" value="UBA-like"/>
    <property type="match status" value="1"/>
</dbReference>
<evidence type="ECO:0000256" key="4">
    <source>
        <dbReference type="ARBA" id="ARBA00022917"/>
    </source>
</evidence>
<comment type="function">
    <text evidence="5 6 7">Associates with the EF-Tu.GDP complex and induces the exchange of GDP to GTP. It remains bound to the aminoacyl-tRNA.EF-Tu.GTP complex up to the GTP hydrolysis stage on the ribosome.</text>
</comment>
<evidence type="ECO:0000259" key="9">
    <source>
        <dbReference type="Pfam" id="PF00889"/>
    </source>
</evidence>
<dbReference type="GO" id="GO:0003746">
    <property type="term" value="F:translation elongation factor activity"/>
    <property type="evidence" value="ECO:0007669"/>
    <property type="project" value="UniProtKB-UniRule"/>
</dbReference>